<name>A0A562SIT6_9BACT</name>
<dbReference type="EMBL" id="VLLE01000004">
    <property type="protein sequence ID" value="TWI81199.1"/>
    <property type="molecule type" value="Genomic_DNA"/>
</dbReference>
<dbReference type="RefSeq" id="WP_144886405.1">
    <property type="nucleotide sequence ID" value="NZ_VLLE01000004.1"/>
</dbReference>
<protein>
    <recommendedName>
        <fullName evidence="3">Lipocalin-like protein</fullName>
    </recommendedName>
</protein>
<sequence>MKFPKIVATLFTLAVTVASCSKEESFSANGSGGSGSGSGSGSGTGSIQGNWKLISSSGSTTASTSLNLFGTDTKIETELRFSSSNPVGMYTISSTNFTGKGIGYDYTGKLIIRSFENNVLQTEDSSDITTTIPPSNPDSKYKLVGADSIYFEGTPGTPSAPGTSGAVQPGGCKYKLEGKRLTMYMKTFSSQINNSGGTVSKDTQRVNATIVLEKI</sequence>
<evidence type="ECO:0000313" key="1">
    <source>
        <dbReference type="EMBL" id="TWI81199.1"/>
    </source>
</evidence>
<dbReference type="OrthoDB" id="673912at2"/>
<comment type="caution">
    <text evidence="1">The sequence shown here is derived from an EMBL/GenBank/DDBJ whole genome shotgun (WGS) entry which is preliminary data.</text>
</comment>
<accession>A0A562SIT6</accession>
<keyword evidence="2" id="KW-1185">Reference proteome</keyword>
<gene>
    <name evidence="1" type="ORF">IQ13_2215</name>
</gene>
<dbReference type="AlphaFoldDB" id="A0A562SIT6"/>
<organism evidence="1 2">
    <name type="scientific">Lacibacter cauensis</name>
    <dbReference type="NCBI Taxonomy" id="510947"/>
    <lineage>
        <taxon>Bacteria</taxon>
        <taxon>Pseudomonadati</taxon>
        <taxon>Bacteroidota</taxon>
        <taxon>Chitinophagia</taxon>
        <taxon>Chitinophagales</taxon>
        <taxon>Chitinophagaceae</taxon>
        <taxon>Lacibacter</taxon>
    </lineage>
</organism>
<dbReference type="Proteomes" id="UP000316167">
    <property type="component" value="Unassembled WGS sequence"/>
</dbReference>
<evidence type="ECO:0000313" key="2">
    <source>
        <dbReference type="Proteomes" id="UP000316167"/>
    </source>
</evidence>
<proteinExistence type="predicted"/>
<reference evidence="1 2" key="1">
    <citation type="journal article" date="2015" name="Stand. Genomic Sci.">
        <title>Genomic Encyclopedia of Bacterial and Archaeal Type Strains, Phase III: the genomes of soil and plant-associated and newly described type strains.</title>
        <authorList>
            <person name="Whitman W.B."/>
            <person name="Woyke T."/>
            <person name="Klenk H.P."/>
            <person name="Zhou Y."/>
            <person name="Lilburn T.G."/>
            <person name="Beck B.J."/>
            <person name="De Vos P."/>
            <person name="Vandamme P."/>
            <person name="Eisen J.A."/>
            <person name="Garrity G."/>
            <person name="Hugenholtz P."/>
            <person name="Kyrpides N.C."/>
        </authorList>
    </citation>
    <scope>NUCLEOTIDE SEQUENCE [LARGE SCALE GENOMIC DNA]</scope>
    <source>
        <strain evidence="1 2">CGMCC 1.7271</strain>
    </source>
</reference>
<evidence type="ECO:0008006" key="3">
    <source>
        <dbReference type="Google" id="ProtNLM"/>
    </source>
</evidence>
<dbReference type="PROSITE" id="PS51257">
    <property type="entry name" value="PROKAR_LIPOPROTEIN"/>
    <property type="match status" value="1"/>
</dbReference>